<dbReference type="AlphaFoldDB" id="A0A7C3GTF8"/>
<dbReference type="SUPFAM" id="SSF53807">
    <property type="entry name" value="Helical backbone' metal receptor"/>
    <property type="match status" value="1"/>
</dbReference>
<evidence type="ECO:0000259" key="1">
    <source>
        <dbReference type="PROSITE" id="PS50983"/>
    </source>
</evidence>
<protein>
    <submittedName>
        <fullName evidence="2">ABC transporter substrate-binding protein</fullName>
    </submittedName>
</protein>
<comment type="caution">
    <text evidence="2">The sequence shown here is derived from an EMBL/GenBank/DDBJ whole genome shotgun (WGS) entry which is preliminary data.</text>
</comment>
<dbReference type="Pfam" id="PF01497">
    <property type="entry name" value="Peripla_BP_2"/>
    <property type="match status" value="1"/>
</dbReference>
<dbReference type="PROSITE" id="PS50983">
    <property type="entry name" value="FE_B12_PBP"/>
    <property type="match status" value="1"/>
</dbReference>
<dbReference type="InterPro" id="IPR002491">
    <property type="entry name" value="ABC_transptr_periplasmic_BD"/>
</dbReference>
<gene>
    <name evidence="2" type="ORF">ENJ40_02635</name>
</gene>
<dbReference type="EMBL" id="DRMH01000025">
    <property type="protein sequence ID" value="HFC97343.1"/>
    <property type="molecule type" value="Genomic_DNA"/>
</dbReference>
<organism evidence="2">
    <name type="scientific">Thermosulfurimonas dismutans</name>
    <dbReference type="NCBI Taxonomy" id="999894"/>
    <lineage>
        <taxon>Bacteria</taxon>
        <taxon>Pseudomonadati</taxon>
        <taxon>Thermodesulfobacteriota</taxon>
        <taxon>Thermodesulfobacteria</taxon>
        <taxon>Thermodesulfobacteriales</taxon>
        <taxon>Thermodesulfobacteriaceae</taxon>
        <taxon>Thermosulfurimonas</taxon>
    </lineage>
</organism>
<dbReference type="PANTHER" id="PTHR30535">
    <property type="entry name" value="VITAMIN B12-BINDING PROTEIN"/>
    <property type="match status" value="1"/>
</dbReference>
<feature type="domain" description="Fe/B12 periplasmic-binding" evidence="1">
    <location>
        <begin position="35"/>
        <end position="309"/>
    </location>
</feature>
<name>A0A7C3GTF8_9BACT</name>
<dbReference type="PANTHER" id="PTHR30535:SF33">
    <property type="entry name" value="PERIPLASMIC BINDING PROTEIN"/>
    <property type="match status" value="1"/>
</dbReference>
<dbReference type="Proteomes" id="UP000886043">
    <property type="component" value="Unassembled WGS sequence"/>
</dbReference>
<proteinExistence type="predicted"/>
<dbReference type="InterPro" id="IPR050902">
    <property type="entry name" value="ABC_Transporter_SBP"/>
</dbReference>
<accession>A0A7C3GTF8</accession>
<reference evidence="2" key="1">
    <citation type="journal article" date="2020" name="mSystems">
        <title>Genome- and Community-Level Interaction Insights into Carbon Utilization and Element Cycling Functions of Hydrothermarchaeota in Hydrothermal Sediment.</title>
        <authorList>
            <person name="Zhou Z."/>
            <person name="Liu Y."/>
            <person name="Xu W."/>
            <person name="Pan J."/>
            <person name="Luo Z.H."/>
            <person name="Li M."/>
        </authorList>
    </citation>
    <scope>NUCLEOTIDE SEQUENCE [LARGE SCALE GENOMIC DNA]</scope>
    <source>
        <strain evidence="2">HyVt-483</strain>
    </source>
</reference>
<evidence type="ECO:0000313" key="2">
    <source>
        <dbReference type="EMBL" id="HFC97343.1"/>
    </source>
</evidence>
<sequence>MRFPRLFLLLFFLWAIFQVRPAVSRALVIQDAAGRRVEIKVPVKRAVFFIGYELIPYLDLWGQTVGISLWAKRYSDLLKKTSPPGWLRKIPTVGTATQINLETLAVLSPDLIVTWSYRPESLELLEGFARKNGAVVIALAPESLRDLYRSMELLAQVFGRERRLHRVEKAMEGIFSLIQDRLQGLKRRKRVLWIWGDRCHCQVAGGRGVVADLLRLSGGRNCAETLDHPYPRVSPERIVLWDPEVIFIWGNAPFGPEEVFEDRRLAVVTAVKHRAVYKAPAWSTWSPRVALLTLWAAMKLYPERFRGLSFSTLVREFDAHAL</sequence>
<dbReference type="Gene3D" id="3.40.50.1980">
    <property type="entry name" value="Nitrogenase molybdenum iron protein domain"/>
    <property type="match status" value="2"/>
</dbReference>